<keyword evidence="2" id="KW-0808">Transferase</keyword>
<feature type="domain" description="Glycosyl transferase family 1" evidence="1">
    <location>
        <begin position="181"/>
        <end position="347"/>
    </location>
</feature>
<name>A0A5C5YCW2_9BACT</name>
<dbReference type="EC" id="2.4.1.-" evidence="2"/>
<keyword evidence="2" id="KW-0328">Glycosyltransferase</keyword>
<comment type="caution">
    <text evidence="2">The sequence shown here is derived from an EMBL/GenBank/DDBJ whole genome shotgun (WGS) entry which is preliminary data.</text>
</comment>
<organism evidence="2 3">
    <name type="scientific">Allorhodopirellula solitaria</name>
    <dbReference type="NCBI Taxonomy" id="2527987"/>
    <lineage>
        <taxon>Bacteria</taxon>
        <taxon>Pseudomonadati</taxon>
        <taxon>Planctomycetota</taxon>
        <taxon>Planctomycetia</taxon>
        <taxon>Pirellulales</taxon>
        <taxon>Pirellulaceae</taxon>
        <taxon>Allorhodopirellula</taxon>
    </lineage>
</organism>
<dbReference type="PANTHER" id="PTHR45947">
    <property type="entry name" value="SULFOQUINOVOSYL TRANSFERASE SQD2"/>
    <property type="match status" value="1"/>
</dbReference>
<keyword evidence="3" id="KW-1185">Reference proteome</keyword>
<reference evidence="2 3" key="1">
    <citation type="submission" date="2019-02" db="EMBL/GenBank/DDBJ databases">
        <title>Deep-cultivation of Planctomycetes and their phenomic and genomic characterization uncovers novel biology.</title>
        <authorList>
            <person name="Wiegand S."/>
            <person name="Jogler M."/>
            <person name="Boedeker C."/>
            <person name="Pinto D."/>
            <person name="Vollmers J."/>
            <person name="Rivas-Marin E."/>
            <person name="Kohn T."/>
            <person name="Peeters S.H."/>
            <person name="Heuer A."/>
            <person name="Rast P."/>
            <person name="Oberbeckmann S."/>
            <person name="Bunk B."/>
            <person name="Jeske O."/>
            <person name="Meyerdierks A."/>
            <person name="Storesund J.E."/>
            <person name="Kallscheuer N."/>
            <person name="Luecker S."/>
            <person name="Lage O.M."/>
            <person name="Pohl T."/>
            <person name="Merkel B.J."/>
            <person name="Hornburger P."/>
            <person name="Mueller R.-W."/>
            <person name="Bruemmer F."/>
            <person name="Labrenz M."/>
            <person name="Spormann A.M."/>
            <person name="Op Den Camp H."/>
            <person name="Overmann J."/>
            <person name="Amann R."/>
            <person name="Jetten M.S.M."/>
            <person name="Mascher T."/>
            <person name="Medema M.H."/>
            <person name="Devos D.P."/>
            <person name="Kaster A.-K."/>
            <person name="Ovreas L."/>
            <person name="Rohde M."/>
            <person name="Galperin M.Y."/>
            <person name="Jogler C."/>
        </authorList>
    </citation>
    <scope>NUCLEOTIDE SEQUENCE [LARGE SCALE GENOMIC DNA]</scope>
    <source>
        <strain evidence="2 3">CA85</strain>
    </source>
</reference>
<accession>A0A5C5YCW2</accession>
<dbReference type="AlphaFoldDB" id="A0A5C5YCW2"/>
<dbReference type="InterPro" id="IPR001296">
    <property type="entry name" value="Glyco_trans_1"/>
</dbReference>
<dbReference type="InterPro" id="IPR050194">
    <property type="entry name" value="Glycosyltransferase_grp1"/>
</dbReference>
<dbReference type="EMBL" id="SJPK01000003">
    <property type="protein sequence ID" value="TWT72934.1"/>
    <property type="molecule type" value="Genomic_DNA"/>
</dbReference>
<dbReference type="GO" id="GO:0016757">
    <property type="term" value="F:glycosyltransferase activity"/>
    <property type="evidence" value="ECO:0007669"/>
    <property type="project" value="UniProtKB-KW"/>
</dbReference>
<dbReference type="Pfam" id="PF00534">
    <property type="entry name" value="Glycos_transf_1"/>
    <property type="match status" value="1"/>
</dbReference>
<dbReference type="OrthoDB" id="9811902at2"/>
<dbReference type="SUPFAM" id="SSF53756">
    <property type="entry name" value="UDP-Glycosyltransferase/glycogen phosphorylase"/>
    <property type="match status" value="1"/>
</dbReference>
<dbReference type="RefSeq" id="WP_146390536.1">
    <property type="nucleotide sequence ID" value="NZ_SJPK01000003.1"/>
</dbReference>
<sequence>MKITVLFERLGPYHAARLNAAASCCQLTAIEVQRTDEIYAWDELDQVGFSRASIYKSSGERRGFSDLRQRVEESLALTKPDAVAIHGWSEPAALLALRWCRANRVPAIVMSESSERDAPRNQVGELIKRRVVGQFSAGLVGGHEHQEYLSKLGLPVRQCVLGYDVVDNAYFESEAALARRDAERIRHQLNLPRRYFLASCRFIEKKNVERLIGAYSQYHSACGDATWDLVILGDGPLCDRIHGMVDTYELAEYVHLPGFRQYAELPAYYAMAGAFVHASTIEQWGLVVNEAMACGLPVIVSNRCGCSDELVDGSNGWTFDPFDVEQLSACFRELTELSDQELNRLGNTSFRRIQKWSPMHFANGLTGAARIAIGQSREDWSWKDDRALLVLAWKRRNQLKNQVAI</sequence>
<evidence type="ECO:0000313" key="2">
    <source>
        <dbReference type="EMBL" id="TWT72934.1"/>
    </source>
</evidence>
<dbReference type="PANTHER" id="PTHR45947:SF3">
    <property type="entry name" value="SULFOQUINOVOSYL TRANSFERASE SQD2"/>
    <property type="match status" value="1"/>
</dbReference>
<protein>
    <submittedName>
        <fullName evidence="2">Alpha-monoglucosyldiacylglycerol synthase</fullName>
        <ecNumber evidence="2">2.4.1.-</ecNumber>
    </submittedName>
</protein>
<proteinExistence type="predicted"/>
<evidence type="ECO:0000313" key="3">
    <source>
        <dbReference type="Proteomes" id="UP000318053"/>
    </source>
</evidence>
<gene>
    <name evidence="2" type="primary">mgs</name>
    <name evidence="2" type="ORF">CA85_13950</name>
</gene>
<evidence type="ECO:0000259" key="1">
    <source>
        <dbReference type="Pfam" id="PF00534"/>
    </source>
</evidence>
<dbReference type="Proteomes" id="UP000318053">
    <property type="component" value="Unassembled WGS sequence"/>
</dbReference>
<dbReference type="Gene3D" id="3.40.50.2000">
    <property type="entry name" value="Glycogen Phosphorylase B"/>
    <property type="match status" value="2"/>
</dbReference>